<dbReference type="GO" id="GO:0016042">
    <property type="term" value="P:lipid catabolic process"/>
    <property type="evidence" value="ECO:0007669"/>
    <property type="project" value="UniProtKB-KW"/>
</dbReference>
<keyword evidence="9" id="KW-0614">Plasmid</keyword>
<evidence type="ECO:0000256" key="4">
    <source>
        <dbReference type="ARBA" id="ARBA00022801"/>
    </source>
</evidence>
<dbReference type="InterPro" id="IPR025202">
    <property type="entry name" value="PLD-like_dom"/>
</dbReference>
<evidence type="ECO:0000256" key="7">
    <source>
        <dbReference type="SAM" id="Phobius"/>
    </source>
</evidence>
<evidence type="ECO:0000256" key="3">
    <source>
        <dbReference type="ARBA" id="ARBA00012027"/>
    </source>
</evidence>
<reference evidence="9 11" key="1">
    <citation type="submission" date="2019-02" db="EMBL/GenBank/DDBJ databases">
        <authorList>
            <person name="Manzano-Marin A."/>
            <person name="Manzano-Marin A."/>
        </authorList>
    </citation>
    <scope>NUCLEOTIDE SEQUENCE [LARGE SCALE GENOMIC DNA]</scope>
    <source>
        <strain evidence="9 11">ErCicurvipes</strain>
        <plasmid evidence="11">pbio</plasmid>
    </source>
</reference>
<evidence type="ECO:0000256" key="6">
    <source>
        <dbReference type="ARBA" id="ARBA00023098"/>
    </source>
</evidence>
<evidence type="ECO:0000313" key="9">
    <source>
        <dbReference type="EMBL" id="VFP82297.1"/>
    </source>
</evidence>
<dbReference type="EMBL" id="LR217714">
    <property type="protein sequence ID" value="VFP82302.1"/>
    <property type="molecule type" value="Genomic_DNA"/>
</dbReference>
<keyword evidence="4" id="KW-0378">Hydrolase</keyword>
<dbReference type="GO" id="GO:0006793">
    <property type="term" value="P:phosphorus metabolic process"/>
    <property type="evidence" value="ECO:0007669"/>
    <property type="project" value="UniProtKB-ARBA"/>
</dbReference>
<feature type="domain" description="PLD phosphodiesterase" evidence="8">
    <location>
        <begin position="120"/>
        <end position="147"/>
    </location>
</feature>
<evidence type="ECO:0000313" key="11">
    <source>
        <dbReference type="Proteomes" id="UP000294441"/>
    </source>
</evidence>
<dbReference type="EMBL" id="LR217714">
    <property type="protein sequence ID" value="VFP82297.1"/>
    <property type="molecule type" value="Genomic_DNA"/>
</dbReference>
<comment type="catalytic activity">
    <reaction evidence="1">
        <text>a 1,2-diacyl-sn-glycero-3-phosphocholine + H2O = a 1,2-diacyl-sn-glycero-3-phosphate + choline + H(+)</text>
        <dbReference type="Rhea" id="RHEA:14445"/>
        <dbReference type="ChEBI" id="CHEBI:15354"/>
        <dbReference type="ChEBI" id="CHEBI:15377"/>
        <dbReference type="ChEBI" id="CHEBI:15378"/>
        <dbReference type="ChEBI" id="CHEBI:57643"/>
        <dbReference type="ChEBI" id="CHEBI:58608"/>
        <dbReference type="EC" id="3.1.4.4"/>
    </reaction>
</comment>
<organism evidence="9 11">
    <name type="scientific">Candidatus Erwinia haradaeae</name>
    <dbReference type="NCBI Taxonomy" id="1922217"/>
    <lineage>
        <taxon>Bacteria</taxon>
        <taxon>Pseudomonadati</taxon>
        <taxon>Pseudomonadota</taxon>
        <taxon>Gammaproteobacteria</taxon>
        <taxon>Enterobacterales</taxon>
        <taxon>Erwiniaceae</taxon>
        <taxon>Erwinia</taxon>
    </lineage>
</organism>
<dbReference type="Pfam" id="PF13091">
    <property type="entry name" value="PLDc_2"/>
    <property type="match status" value="1"/>
</dbReference>
<protein>
    <recommendedName>
        <fullName evidence="3">phospholipase D</fullName>
        <ecNumber evidence="3">3.1.4.4</ecNumber>
    </recommendedName>
</protein>
<geneLocation type="plasmid" evidence="9">
    <name>pBio</name>
</geneLocation>
<dbReference type="EC" id="3.1.4.4" evidence="3"/>
<feature type="transmembrane region" description="Helical" evidence="7">
    <location>
        <begin position="12"/>
        <end position="30"/>
    </location>
</feature>
<accession>A0A451D8Z7</accession>
<dbReference type="CDD" id="cd09170">
    <property type="entry name" value="PLDc_Nuc"/>
    <property type="match status" value="1"/>
</dbReference>
<dbReference type="PANTHER" id="PTHR43856">
    <property type="entry name" value="CARDIOLIPIN HYDROLASE"/>
    <property type="match status" value="1"/>
</dbReference>
<dbReference type="Gene3D" id="3.30.870.10">
    <property type="entry name" value="Endonuclease Chain A"/>
    <property type="match status" value="1"/>
</dbReference>
<evidence type="ECO:0000259" key="8">
    <source>
        <dbReference type="PROSITE" id="PS50035"/>
    </source>
</evidence>
<name>A0A451D8Z7_9GAMM</name>
<proteinExistence type="inferred from homology"/>
<sequence length="186" mass="20860" precursor="true">MVYLIMRNIIKSIFNSLVFVLMITSLPLYAVCITDQDIEVGFSPGGTAQHIVLSAITGARKSIDIAAYSFTSKPIALALIEAKNRGVNIRVVADRKSNSSKYTAVTYLINKNVSVKLNEKYAIMHNKFMIIDGISVETGSFNYTQNAVSHNAENVIYLHNRLDIANKYSKEFNRLWLESISVKPMY</sequence>
<dbReference type="InterPro" id="IPR051406">
    <property type="entry name" value="PLD_domain"/>
</dbReference>
<evidence type="ECO:0000256" key="5">
    <source>
        <dbReference type="ARBA" id="ARBA00022963"/>
    </source>
</evidence>
<keyword evidence="7" id="KW-0812">Transmembrane</keyword>
<dbReference type="Proteomes" id="UP000294441">
    <property type="component" value="Plasmid pbio"/>
</dbReference>
<dbReference type="PANTHER" id="PTHR43856:SF1">
    <property type="entry name" value="MITOCHONDRIAL CARDIOLIPIN HYDROLASE"/>
    <property type="match status" value="1"/>
</dbReference>
<keyword evidence="6" id="KW-0443">Lipid metabolism</keyword>
<dbReference type="SMART" id="SM00155">
    <property type="entry name" value="PLDc"/>
    <property type="match status" value="1"/>
</dbReference>
<evidence type="ECO:0000256" key="1">
    <source>
        <dbReference type="ARBA" id="ARBA00000798"/>
    </source>
</evidence>
<dbReference type="AlphaFoldDB" id="A0A451D8Z7"/>
<dbReference type="GO" id="GO:0016891">
    <property type="term" value="F:RNA endonuclease activity producing 5'-phosphomonoesters, hydrolytic mechanism"/>
    <property type="evidence" value="ECO:0007669"/>
    <property type="project" value="TreeGrafter"/>
</dbReference>
<evidence type="ECO:0000313" key="10">
    <source>
        <dbReference type="EMBL" id="VFP82302.1"/>
    </source>
</evidence>
<evidence type="ECO:0000256" key="2">
    <source>
        <dbReference type="ARBA" id="ARBA00008664"/>
    </source>
</evidence>
<dbReference type="SUPFAM" id="SSF56024">
    <property type="entry name" value="Phospholipase D/nuclease"/>
    <property type="match status" value="1"/>
</dbReference>
<comment type="similarity">
    <text evidence="2">Belongs to the phospholipase D family.</text>
</comment>
<keyword evidence="5" id="KW-0442">Lipid degradation</keyword>
<gene>
    <name evidence="9" type="ORF">ERCICURV3402_668</name>
    <name evidence="10" type="ORF">ERCICURV3402_673</name>
</gene>
<dbReference type="PROSITE" id="PS50035">
    <property type="entry name" value="PLD"/>
    <property type="match status" value="1"/>
</dbReference>
<keyword evidence="7" id="KW-1133">Transmembrane helix</keyword>
<dbReference type="GO" id="GO:0004630">
    <property type="term" value="F:phospholipase D activity"/>
    <property type="evidence" value="ECO:0007669"/>
    <property type="project" value="UniProtKB-EC"/>
</dbReference>
<keyword evidence="7" id="KW-0472">Membrane</keyword>
<dbReference type="InterPro" id="IPR001736">
    <property type="entry name" value="PLipase_D/transphosphatidylase"/>
</dbReference>